<evidence type="ECO:0000313" key="4">
    <source>
        <dbReference type="Proteomes" id="UP000193396"/>
    </source>
</evidence>
<evidence type="ECO:0000313" key="3">
    <source>
        <dbReference type="EMBL" id="OSQ46219.1"/>
    </source>
</evidence>
<feature type="domain" description="Carboxymuconolactone decarboxylase-like" evidence="2">
    <location>
        <begin position="42"/>
        <end position="107"/>
    </location>
</feature>
<accession>A0A1Y2L887</accession>
<dbReference type="STRING" id="1293890.TALK_16565"/>
<name>A0A1Y2L887_9PROT</name>
<keyword evidence="4" id="KW-1185">Reference proteome</keyword>
<dbReference type="Gene3D" id="1.20.1290.10">
    <property type="entry name" value="AhpD-like"/>
    <property type="match status" value="1"/>
</dbReference>
<proteinExistence type="predicted"/>
<dbReference type="PANTHER" id="PTHR34846:SF11">
    <property type="entry name" value="4-CARBOXYMUCONOLACTONE DECARBOXYLASE FAMILY PROTEIN (AFU_ORTHOLOGUE AFUA_6G11590)"/>
    <property type="match status" value="1"/>
</dbReference>
<dbReference type="Pfam" id="PF02627">
    <property type="entry name" value="CMD"/>
    <property type="match status" value="1"/>
</dbReference>
<dbReference type="Proteomes" id="UP000193396">
    <property type="component" value="Unassembled WGS sequence"/>
</dbReference>
<dbReference type="AlphaFoldDB" id="A0A1Y2L887"/>
<dbReference type="RefSeq" id="WP_085620257.1">
    <property type="nucleotide sequence ID" value="NZ_JBLXAE010000008.1"/>
</dbReference>
<protein>
    <recommendedName>
        <fullName evidence="2">Carboxymuconolactone decarboxylase-like domain-containing protein</fullName>
    </recommendedName>
</protein>
<dbReference type="GO" id="GO:0051920">
    <property type="term" value="F:peroxiredoxin activity"/>
    <property type="evidence" value="ECO:0007669"/>
    <property type="project" value="InterPro"/>
</dbReference>
<dbReference type="EMBL" id="JFKB01000012">
    <property type="protein sequence ID" value="OSQ46219.1"/>
    <property type="molecule type" value="Genomic_DNA"/>
</dbReference>
<comment type="caution">
    <text evidence="3">The sequence shown here is derived from an EMBL/GenBank/DDBJ whole genome shotgun (WGS) entry which is preliminary data.</text>
</comment>
<feature type="region of interest" description="Disordered" evidence="1">
    <location>
        <begin position="1"/>
        <end position="27"/>
    </location>
</feature>
<dbReference type="SUPFAM" id="SSF69118">
    <property type="entry name" value="AhpD-like"/>
    <property type="match status" value="1"/>
</dbReference>
<sequence>MSRIEPLSPDALSDRQKQVHDAIASGPRGRVRGPLAVWLHRPDLADRAQALGRYCRYDSLLEPRLSELAILATARVWKSEFEWAAHKPIALKAGISADIVETIRTNGTPVFKNEDEDVVYNFAVTLHTKRFIDDALYARAVKVLGQERVVDLTGILGYYTLISMTINVFDLPPPDGIAPELE</sequence>
<reference evidence="3 4" key="1">
    <citation type="submission" date="2014-03" db="EMBL/GenBank/DDBJ databases">
        <title>The draft genome sequence of Thalassospira alkalitolerans JCM 18968.</title>
        <authorList>
            <person name="Lai Q."/>
            <person name="Shao Z."/>
        </authorList>
    </citation>
    <scope>NUCLEOTIDE SEQUENCE [LARGE SCALE GENOMIC DNA]</scope>
    <source>
        <strain evidence="3 4">JCM 18968</strain>
    </source>
</reference>
<dbReference type="InterPro" id="IPR003779">
    <property type="entry name" value="CMD-like"/>
</dbReference>
<gene>
    <name evidence="3" type="ORF">TALK_16565</name>
</gene>
<dbReference type="PANTHER" id="PTHR34846">
    <property type="entry name" value="4-CARBOXYMUCONOLACTONE DECARBOXYLASE FAMILY PROTEIN (AFU_ORTHOLOGUE AFUA_6G11590)"/>
    <property type="match status" value="1"/>
</dbReference>
<dbReference type="OrthoDB" id="9129225at2"/>
<evidence type="ECO:0000259" key="2">
    <source>
        <dbReference type="Pfam" id="PF02627"/>
    </source>
</evidence>
<evidence type="ECO:0000256" key="1">
    <source>
        <dbReference type="SAM" id="MobiDB-lite"/>
    </source>
</evidence>
<organism evidence="3 4">
    <name type="scientific">Thalassospira alkalitolerans</name>
    <dbReference type="NCBI Taxonomy" id="1293890"/>
    <lineage>
        <taxon>Bacteria</taxon>
        <taxon>Pseudomonadati</taxon>
        <taxon>Pseudomonadota</taxon>
        <taxon>Alphaproteobacteria</taxon>
        <taxon>Rhodospirillales</taxon>
        <taxon>Thalassospiraceae</taxon>
        <taxon>Thalassospira</taxon>
    </lineage>
</organism>
<dbReference type="InterPro" id="IPR029032">
    <property type="entry name" value="AhpD-like"/>
</dbReference>